<sequence>MTPFTSATGLESNAAAATSPRPTDNVVELTRPQLARNHKAVRPLEISPL</sequence>
<organism evidence="2 3">
    <name type="scientific">Ficus carica</name>
    <name type="common">Common fig</name>
    <dbReference type="NCBI Taxonomy" id="3494"/>
    <lineage>
        <taxon>Eukaryota</taxon>
        <taxon>Viridiplantae</taxon>
        <taxon>Streptophyta</taxon>
        <taxon>Embryophyta</taxon>
        <taxon>Tracheophyta</taxon>
        <taxon>Spermatophyta</taxon>
        <taxon>Magnoliopsida</taxon>
        <taxon>eudicotyledons</taxon>
        <taxon>Gunneridae</taxon>
        <taxon>Pentapetalae</taxon>
        <taxon>rosids</taxon>
        <taxon>fabids</taxon>
        <taxon>Rosales</taxon>
        <taxon>Moraceae</taxon>
        <taxon>Ficeae</taxon>
        <taxon>Ficus</taxon>
    </lineage>
</organism>
<dbReference type="Proteomes" id="UP001187192">
    <property type="component" value="Unassembled WGS sequence"/>
</dbReference>
<feature type="compositionally biased region" description="Polar residues" evidence="1">
    <location>
        <begin position="1"/>
        <end position="11"/>
    </location>
</feature>
<evidence type="ECO:0000313" key="2">
    <source>
        <dbReference type="EMBL" id="GMN63534.1"/>
    </source>
</evidence>
<protein>
    <submittedName>
        <fullName evidence="2">Uncharacterized protein</fullName>
    </submittedName>
</protein>
<reference evidence="2" key="1">
    <citation type="submission" date="2023-07" db="EMBL/GenBank/DDBJ databases">
        <title>draft genome sequence of fig (Ficus carica).</title>
        <authorList>
            <person name="Takahashi T."/>
            <person name="Nishimura K."/>
        </authorList>
    </citation>
    <scope>NUCLEOTIDE SEQUENCE</scope>
</reference>
<accession>A0AA88DXE0</accession>
<comment type="caution">
    <text evidence="2">The sequence shown here is derived from an EMBL/GenBank/DDBJ whole genome shotgun (WGS) entry which is preliminary data.</text>
</comment>
<dbReference type="AlphaFoldDB" id="A0AA88DXE0"/>
<evidence type="ECO:0000256" key="1">
    <source>
        <dbReference type="SAM" id="MobiDB-lite"/>
    </source>
</evidence>
<evidence type="ECO:0000313" key="3">
    <source>
        <dbReference type="Proteomes" id="UP001187192"/>
    </source>
</evidence>
<proteinExistence type="predicted"/>
<gene>
    <name evidence="2" type="ORF">TIFTF001_032615</name>
</gene>
<name>A0AA88DXE0_FICCA</name>
<dbReference type="EMBL" id="BTGU01000151">
    <property type="protein sequence ID" value="GMN63534.1"/>
    <property type="molecule type" value="Genomic_DNA"/>
</dbReference>
<feature type="region of interest" description="Disordered" evidence="1">
    <location>
        <begin position="1"/>
        <end position="34"/>
    </location>
</feature>
<keyword evidence="3" id="KW-1185">Reference proteome</keyword>